<dbReference type="EMBL" id="DVIQ01000073">
    <property type="protein sequence ID" value="HIS32227.1"/>
    <property type="molecule type" value="Genomic_DNA"/>
</dbReference>
<comment type="caution">
    <text evidence="1">The sequence shown here is derived from an EMBL/GenBank/DDBJ whole genome shotgun (WGS) entry which is preliminary data.</text>
</comment>
<evidence type="ECO:0000313" key="1">
    <source>
        <dbReference type="EMBL" id="HIS32227.1"/>
    </source>
</evidence>
<reference evidence="1" key="2">
    <citation type="journal article" date="2021" name="PeerJ">
        <title>Extensive microbial diversity within the chicken gut microbiome revealed by metagenomics and culture.</title>
        <authorList>
            <person name="Gilroy R."/>
            <person name="Ravi A."/>
            <person name="Getino M."/>
            <person name="Pursley I."/>
            <person name="Horton D.L."/>
            <person name="Alikhan N.F."/>
            <person name="Baker D."/>
            <person name="Gharbi K."/>
            <person name="Hall N."/>
            <person name="Watson M."/>
            <person name="Adriaenssens E.M."/>
            <person name="Foster-Nyarko E."/>
            <person name="Jarju S."/>
            <person name="Secka A."/>
            <person name="Antonio M."/>
            <person name="Oren A."/>
            <person name="Chaudhuri R.R."/>
            <person name="La Ragione R."/>
            <person name="Hildebrand F."/>
            <person name="Pallen M.J."/>
        </authorList>
    </citation>
    <scope>NUCLEOTIDE SEQUENCE</scope>
    <source>
        <strain evidence="1">CHK190-19873</strain>
    </source>
</reference>
<organism evidence="1 2">
    <name type="scientific">Candidatus Limivivens intestinipullorum</name>
    <dbReference type="NCBI Taxonomy" id="2840858"/>
    <lineage>
        <taxon>Bacteria</taxon>
        <taxon>Bacillati</taxon>
        <taxon>Bacillota</taxon>
        <taxon>Clostridia</taxon>
        <taxon>Lachnospirales</taxon>
        <taxon>Lachnospiraceae</taxon>
        <taxon>Lachnospiraceae incertae sedis</taxon>
        <taxon>Candidatus Limivivens</taxon>
    </lineage>
</organism>
<proteinExistence type="predicted"/>
<sequence length="64" mass="7755">MDMERIMNIARSLPDGPRGKYIGAVAKGRTTYFFYKDGKEYFYETDYDRRRRRELKNARSRSLH</sequence>
<dbReference type="AlphaFoldDB" id="A0A9D1EUB1"/>
<protein>
    <submittedName>
        <fullName evidence="1">Uncharacterized protein</fullName>
    </submittedName>
</protein>
<accession>A0A9D1EUB1</accession>
<dbReference type="Proteomes" id="UP000823935">
    <property type="component" value="Unassembled WGS sequence"/>
</dbReference>
<name>A0A9D1EUB1_9FIRM</name>
<evidence type="ECO:0000313" key="2">
    <source>
        <dbReference type="Proteomes" id="UP000823935"/>
    </source>
</evidence>
<reference evidence="1" key="1">
    <citation type="submission" date="2020-10" db="EMBL/GenBank/DDBJ databases">
        <authorList>
            <person name="Gilroy R."/>
        </authorList>
    </citation>
    <scope>NUCLEOTIDE SEQUENCE</scope>
    <source>
        <strain evidence="1">CHK190-19873</strain>
    </source>
</reference>
<gene>
    <name evidence="1" type="ORF">IAB44_11895</name>
</gene>